<organism evidence="3 4">
    <name type="scientific">Thermoflexus hugenholtzii JAD2</name>
    <dbReference type="NCBI Taxonomy" id="877466"/>
    <lineage>
        <taxon>Bacteria</taxon>
        <taxon>Bacillati</taxon>
        <taxon>Chloroflexota</taxon>
        <taxon>Thermoflexia</taxon>
        <taxon>Thermoflexales</taxon>
        <taxon>Thermoflexaceae</taxon>
        <taxon>Thermoflexus</taxon>
    </lineage>
</organism>
<evidence type="ECO:0000313" key="4">
    <source>
        <dbReference type="Proteomes" id="UP000197025"/>
    </source>
</evidence>
<reference evidence="4" key="1">
    <citation type="submission" date="2017-06" db="EMBL/GenBank/DDBJ databases">
        <authorList>
            <person name="Varghese N."/>
            <person name="Submissions S."/>
        </authorList>
    </citation>
    <scope>NUCLEOTIDE SEQUENCE [LARGE SCALE GENOMIC DNA]</scope>
    <source>
        <strain evidence="4">JAD2</strain>
    </source>
</reference>
<dbReference type="Proteomes" id="UP000197025">
    <property type="component" value="Unassembled WGS sequence"/>
</dbReference>
<accession>A0A212QSN1</accession>
<dbReference type="NCBIfam" id="TIGR04391">
    <property type="entry name" value="CcmD_alt_fam"/>
    <property type="match status" value="1"/>
</dbReference>
<evidence type="ECO:0000313" key="3">
    <source>
        <dbReference type="EMBL" id="SNB62590.1"/>
    </source>
</evidence>
<keyword evidence="1" id="KW-0175">Coiled coil</keyword>
<keyword evidence="2" id="KW-0812">Transmembrane</keyword>
<evidence type="ECO:0000256" key="2">
    <source>
        <dbReference type="SAM" id="Phobius"/>
    </source>
</evidence>
<dbReference type="RefSeq" id="WP_088570820.1">
    <property type="nucleotide sequence ID" value="NZ_FYEK01000022.1"/>
</dbReference>
<keyword evidence="2" id="KW-1133">Transmembrane helix</keyword>
<feature type="coiled-coil region" evidence="1">
    <location>
        <begin position="19"/>
        <end position="46"/>
    </location>
</feature>
<dbReference type="AlphaFoldDB" id="A0A212QSN1"/>
<gene>
    <name evidence="3" type="ORF">SAMN02746019_00005520</name>
</gene>
<sequence length="52" mass="6219">MGYLIAAYLVFWGVTFLYVLSLLRRQRALEERLARLRARMNPEREEEPHAGR</sequence>
<keyword evidence="4" id="KW-1185">Reference proteome</keyword>
<name>A0A212QSN1_9CHLR</name>
<protein>
    <submittedName>
        <fullName evidence="3">CcmD family protein</fullName>
    </submittedName>
</protein>
<evidence type="ECO:0000256" key="1">
    <source>
        <dbReference type="SAM" id="Coils"/>
    </source>
</evidence>
<dbReference type="InParanoid" id="A0A212QSN1"/>
<dbReference type="EMBL" id="FYEK01000022">
    <property type="protein sequence ID" value="SNB62590.1"/>
    <property type="molecule type" value="Genomic_DNA"/>
</dbReference>
<dbReference type="InterPro" id="IPR030888">
    <property type="entry name" value="Put_ccm"/>
</dbReference>
<feature type="transmembrane region" description="Helical" evidence="2">
    <location>
        <begin position="6"/>
        <end position="23"/>
    </location>
</feature>
<proteinExistence type="predicted"/>
<keyword evidence="2" id="KW-0472">Membrane</keyword>